<dbReference type="RefSeq" id="XP_066082458.1">
    <property type="nucleotide sequence ID" value="XM_066226361.1"/>
</dbReference>
<dbReference type="AlphaFoldDB" id="A0AAX4KDD4"/>
<dbReference type="GeneID" id="91101365"/>
<keyword evidence="2" id="KW-1185">Reference proteome</keyword>
<dbReference type="KEGG" id="ker:91101365"/>
<evidence type="ECO:0008006" key="3">
    <source>
        <dbReference type="Google" id="ProtNLM"/>
    </source>
</evidence>
<protein>
    <recommendedName>
        <fullName evidence="3">HORMA domain-containing protein</fullName>
    </recommendedName>
</protein>
<accession>A0AAX4KDD4</accession>
<dbReference type="Proteomes" id="UP001358614">
    <property type="component" value="Chromosome 1"/>
</dbReference>
<evidence type="ECO:0000313" key="2">
    <source>
        <dbReference type="Proteomes" id="UP001358614"/>
    </source>
</evidence>
<organism evidence="1 2">
    <name type="scientific">Kwoniella europaea PYCC6329</name>
    <dbReference type="NCBI Taxonomy" id="1423913"/>
    <lineage>
        <taxon>Eukaryota</taxon>
        <taxon>Fungi</taxon>
        <taxon>Dikarya</taxon>
        <taxon>Basidiomycota</taxon>
        <taxon>Agaricomycotina</taxon>
        <taxon>Tremellomycetes</taxon>
        <taxon>Tremellales</taxon>
        <taxon>Cryptococcaceae</taxon>
        <taxon>Kwoniella</taxon>
    </lineage>
</organism>
<dbReference type="EMBL" id="CP144089">
    <property type="protein sequence ID" value="WWD04491.1"/>
    <property type="molecule type" value="Genomic_DNA"/>
</dbReference>
<name>A0AAX4KDD4_9TREE</name>
<gene>
    <name evidence="1" type="ORF">V865_002561</name>
</gene>
<sequence>MIEPFQQVAVSVTAARRIEEIEEKGVKEALSSVMFLVVRPLLRQAEADKQAFLPQNFSTPALLLVFSTSQHTEPIRSTTYEVDFTPSTAELRNDPVRMNSERNDKECFRIGLTLSHNRSVAGVSEEEETYATKYFDSYACLIPQKDAMIATLGKTYEPLRFTNTNSSNGQGTYTQRSSTKMGFNAVVPTERPEESTGSRSRYDTIVRLDTATGHKLRG</sequence>
<proteinExistence type="predicted"/>
<reference evidence="1 2" key="1">
    <citation type="submission" date="2024-01" db="EMBL/GenBank/DDBJ databases">
        <title>Comparative genomics of Cryptococcus and Kwoniella reveals pathogenesis evolution and contrasting modes of karyotype evolution via chromosome fusion or intercentromeric recombination.</title>
        <authorList>
            <person name="Coelho M.A."/>
            <person name="David-Palma M."/>
            <person name="Shea T."/>
            <person name="Bowers K."/>
            <person name="McGinley-Smith S."/>
            <person name="Mohammad A.W."/>
            <person name="Gnirke A."/>
            <person name="Yurkov A.M."/>
            <person name="Nowrousian M."/>
            <person name="Sun S."/>
            <person name="Cuomo C.A."/>
            <person name="Heitman J."/>
        </authorList>
    </citation>
    <scope>NUCLEOTIDE SEQUENCE [LARGE SCALE GENOMIC DNA]</scope>
    <source>
        <strain evidence="1 2">PYCC6329</strain>
    </source>
</reference>
<evidence type="ECO:0000313" key="1">
    <source>
        <dbReference type="EMBL" id="WWD04491.1"/>
    </source>
</evidence>